<protein>
    <submittedName>
        <fullName evidence="6">MarR family transcriptional regulator</fullName>
    </submittedName>
</protein>
<dbReference type="InterPro" id="IPR036388">
    <property type="entry name" value="WH-like_DNA-bd_sf"/>
</dbReference>
<dbReference type="GO" id="GO:0006950">
    <property type="term" value="P:response to stress"/>
    <property type="evidence" value="ECO:0007669"/>
    <property type="project" value="TreeGrafter"/>
</dbReference>
<comment type="caution">
    <text evidence="6">The sequence shown here is derived from an EMBL/GenBank/DDBJ whole genome shotgun (WGS) entry which is preliminary data.</text>
</comment>
<dbReference type="GO" id="GO:0003677">
    <property type="term" value="F:DNA binding"/>
    <property type="evidence" value="ECO:0007669"/>
    <property type="project" value="UniProtKB-KW"/>
</dbReference>
<gene>
    <name evidence="6" type="ORF">BXY39_3267</name>
</gene>
<evidence type="ECO:0000256" key="1">
    <source>
        <dbReference type="ARBA" id="ARBA00023015"/>
    </source>
</evidence>
<dbReference type="PANTHER" id="PTHR33164">
    <property type="entry name" value="TRANSCRIPTIONAL REGULATOR, MARR FAMILY"/>
    <property type="match status" value="1"/>
</dbReference>
<reference evidence="6 7" key="1">
    <citation type="submission" date="2018-10" db="EMBL/GenBank/DDBJ databases">
        <title>Genomic Encyclopedia of Archaeal and Bacterial Type Strains, Phase II (KMG-II): from individual species to whole genera.</title>
        <authorList>
            <person name="Goeker M."/>
        </authorList>
    </citation>
    <scope>NUCLEOTIDE SEQUENCE [LARGE SCALE GENOMIC DNA]</scope>
    <source>
        <strain evidence="6 7">DSM 25217</strain>
    </source>
</reference>
<sequence length="212" mass="22128">MDSRVIAELILHLGRIASGDGLAGGLTSAQWTGLRYFARANRFSRTPSAFAAFHGTTRGTASQTIKGLVADGYLKQTRSKSDGRSVRLDVTKKAGALLKDDPIRALALAVEALPPGVRGDFSAGLQALLGTVAARAGKPLFGTCRTCVHFGDGGCCQDGVTAYECGFVNAPLTADELDRLCINFQSGGPLSGRSRSGQSRSVQSVRPASGRV</sequence>
<dbReference type="RefSeq" id="WP_121939897.1">
    <property type="nucleotide sequence ID" value="NZ_REFR01000014.1"/>
</dbReference>
<keyword evidence="1" id="KW-0805">Transcription regulation</keyword>
<evidence type="ECO:0000256" key="4">
    <source>
        <dbReference type="SAM" id="MobiDB-lite"/>
    </source>
</evidence>
<keyword evidence="2" id="KW-0238">DNA-binding</keyword>
<evidence type="ECO:0000256" key="2">
    <source>
        <dbReference type="ARBA" id="ARBA00023125"/>
    </source>
</evidence>
<evidence type="ECO:0000313" key="7">
    <source>
        <dbReference type="Proteomes" id="UP000271227"/>
    </source>
</evidence>
<keyword evidence="7" id="KW-1185">Reference proteome</keyword>
<dbReference type="InterPro" id="IPR000835">
    <property type="entry name" value="HTH_MarR-typ"/>
</dbReference>
<feature type="region of interest" description="Disordered" evidence="4">
    <location>
        <begin position="189"/>
        <end position="212"/>
    </location>
</feature>
<evidence type="ECO:0000313" key="6">
    <source>
        <dbReference type="EMBL" id="RMB02912.1"/>
    </source>
</evidence>
<keyword evidence="3" id="KW-0804">Transcription</keyword>
<evidence type="ECO:0000256" key="3">
    <source>
        <dbReference type="ARBA" id="ARBA00023163"/>
    </source>
</evidence>
<organism evidence="6 7">
    <name type="scientific">Eilatimonas milleporae</name>
    <dbReference type="NCBI Taxonomy" id="911205"/>
    <lineage>
        <taxon>Bacteria</taxon>
        <taxon>Pseudomonadati</taxon>
        <taxon>Pseudomonadota</taxon>
        <taxon>Alphaproteobacteria</taxon>
        <taxon>Kordiimonadales</taxon>
        <taxon>Kordiimonadaceae</taxon>
        <taxon>Eilatimonas</taxon>
    </lineage>
</organism>
<dbReference type="InterPro" id="IPR039422">
    <property type="entry name" value="MarR/SlyA-like"/>
</dbReference>
<dbReference type="AlphaFoldDB" id="A0A3M0C0S8"/>
<dbReference type="InterPro" id="IPR036390">
    <property type="entry name" value="WH_DNA-bd_sf"/>
</dbReference>
<evidence type="ECO:0000259" key="5">
    <source>
        <dbReference type="Pfam" id="PF12802"/>
    </source>
</evidence>
<proteinExistence type="predicted"/>
<dbReference type="PANTHER" id="PTHR33164:SF89">
    <property type="entry name" value="MARR FAMILY REGULATORY PROTEIN"/>
    <property type="match status" value="1"/>
</dbReference>
<dbReference type="OrthoDB" id="5522755at2"/>
<dbReference type="PROSITE" id="PS01117">
    <property type="entry name" value="HTH_MARR_1"/>
    <property type="match status" value="1"/>
</dbReference>
<accession>A0A3M0C0S8</accession>
<name>A0A3M0C0S8_9PROT</name>
<dbReference type="SUPFAM" id="SSF46785">
    <property type="entry name" value="Winged helix' DNA-binding domain"/>
    <property type="match status" value="1"/>
</dbReference>
<feature type="domain" description="HTH marR-type" evidence="5">
    <location>
        <begin position="25"/>
        <end position="85"/>
    </location>
</feature>
<dbReference type="InterPro" id="IPR023187">
    <property type="entry name" value="Tscrpt_reg_MarR-type_CS"/>
</dbReference>
<dbReference type="InParanoid" id="A0A3M0C0S8"/>
<dbReference type="EMBL" id="REFR01000014">
    <property type="protein sequence ID" value="RMB02912.1"/>
    <property type="molecule type" value="Genomic_DNA"/>
</dbReference>
<dbReference type="Proteomes" id="UP000271227">
    <property type="component" value="Unassembled WGS sequence"/>
</dbReference>
<dbReference type="Pfam" id="PF12802">
    <property type="entry name" value="MarR_2"/>
    <property type="match status" value="1"/>
</dbReference>
<dbReference type="GO" id="GO:0003700">
    <property type="term" value="F:DNA-binding transcription factor activity"/>
    <property type="evidence" value="ECO:0007669"/>
    <property type="project" value="InterPro"/>
</dbReference>
<dbReference type="Gene3D" id="1.10.10.10">
    <property type="entry name" value="Winged helix-like DNA-binding domain superfamily/Winged helix DNA-binding domain"/>
    <property type="match status" value="1"/>
</dbReference>